<dbReference type="RefSeq" id="WP_149352114.1">
    <property type="nucleotide sequence ID" value="NZ_VTRV01000029.1"/>
</dbReference>
<accession>A0A5D8Z7E6</accession>
<comment type="caution">
    <text evidence="2">The sequence shown here is derived from an EMBL/GenBank/DDBJ whole genome shotgun (WGS) entry which is preliminary data.</text>
</comment>
<feature type="transmembrane region" description="Helical" evidence="1">
    <location>
        <begin position="7"/>
        <end position="25"/>
    </location>
</feature>
<organism evidence="2 3">
    <name type="scientific">Cognatilysobacter lacus</name>
    <dbReference type="NCBI Taxonomy" id="1643323"/>
    <lineage>
        <taxon>Bacteria</taxon>
        <taxon>Pseudomonadati</taxon>
        <taxon>Pseudomonadota</taxon>
        <taxon>Gammaproteobacteria</taxon>
        <taxon>Lysobacterales</taxon>
        <taxon>Lysobacteraceae</taxon>
        <taxon>Cognatilysobacter</taxon>
    </lineage>
</organism>
<sequence>MENYRNLTARQLAMIAACTALVAGLTLQRNTVLGVLVFAVAVAFGIAAYRKARRSPLDATPK</sequence>
<dbReference type="AlphaFoldDB" id="A0A5D8Z7E6"/>
<feature type="transmembrane region" description="Helical" evidence="1">
    <location>
        <begin position="31"/>
        <end position="49"/>
    </location>
</feature>
<reference evidence="2 3" key="1">
    <citation type="submission" date="2019-08" db="EMBL/GenBank/DDBJ databases">
        <title>Draft genome sequence of Lysobacter sp. UKS-15.</title>
        <authorList>
            <person name="Im W.-T."/>
        </authorList>
    </citation>
    <scope>NUCLEOTIDE SEQUENCE [LARGE SCALE GENOMIC DNA]</scope>
    <source>
        <strain evidence="2 3">UKS-15</strain>
    </source>
</reference>
<keyword evidence="1" id="KW-1133">Transmembrane helix</keyword>
<gene>
    <name evidence="2" type="ORF">FW784_04210</name>
</gene>
<dbReference type="EMBL" id="VTRV01000029">
    <property type="protein sequence ID" value="TZF90711.1"/>
    <property type="molecule type" value="Genomic_DNA"/>
</dbReference>
<proteinExistence type="predicted"/>
<protein>
    <submittedName>
        <fullName evidence="2">Uncharacterized protein</fullName>
    </submittedName>
</protein>
<evidence type="ECO:0000313" key="3">
    <source>
        <dbReference type="Proteomes" id="UP000323164"/>
    </source>
</evidence>
<name>A0A5D8Z7E6_9GAMM</name>
<keyword evidence="1" id="KW-0472">Membrane</keyword>
<evidence type="ECO:0000256" key="1">
    <source>
        <dbReference type="SAM" id="Phobius"/>
    </source>
</evidence>
<dbReference type="Proteomes" id="UP000323164">
    <property type="component" value="Unassembled WGS sequence"/>
</dbReference>
<keyword evidence="1" id="KW-0812">Transmembrane</keyword>
<evidence type="ECO:0000313" key="2">
    <source>
        <dbReference type="EMBL" id="TZF90711.1"/>
    </source>
</evidence>
<keyword evidence="3" id="KW-1185">Reference proteome</keyword>